<dbReference type="EMBL" id="CP076642">
    <property type="protein sequence ID" value="QXO16204.1"/>
    <property type="molecule type" value="Genomic_DNA"/>
</dbReference>
<evidence type="ECO:0000259" key="1">
    <source>
        <dbReference type="Pfam" id="PF11557"/>
    </source>
</evidence>
<dbReference type="RefSeq" id="WP_218561925.1">
    <property type="nucleotide sequence ID" value="NZ_CP076642.1"/>
</dbReference>
<gene>
    <name evidence="2" type="ORF">KNV97_01395</name>
</gene>
<organism evidence="2 3">
    <name type="scientific">Vibrio ostreae</name>
    <dbReference type="NCBI Taxonomy" id="2841925"/>
    <lineage>
        <taxon>Bacteria</taxon>
        <taxon>Pseudomonadati</taxon>
        <taxon>Pseudomonadota</taxon>
        <taxon>Gammaproteobacteria</taxon>
        <taxon>Vibrionales</taxon>
        <taxon>Vibrionaceae</taxon>
        <taxon>Vibrio</taxon>
    </lineage>
</organism>
<reference evidence="2" key="1">
    <citation type="submission" date="2021-06" db="EMBL/GenBank/DDBJ databases">
        <title>Vibrio nov. sp., novel gut bacterium isolated from Yellow Sea oyster.</title>
        <authorList>
            <person name="Muhammad N."/>
            <person name="Nguyen T.H."/>
            <person name="Lee Y.-J."/>
            <person name="Ko J."/>
            <person name="Kim S.-G."/>
        </authorList>
    </citation>
    <scope>NUCLEOTIDE SEQUENCE</scope>
    <source>
        <strain evidence="2">OG9-811</strain>
    </source>
</reference>
<feature type="domain" description="Solitary outer membrane autotransporter-like beta-barrel" evidence="1">
    <location>
        <begin position="2"/>
        <end position="315"/>
    </location>
</feature>
<evidence type="ECO:0000313" key="3">
    <source>
        <dbReference type="Proteomes" id="UP000694232"/>
    </source>
</evidence>
<dbReference type="InterPro" id="IPR021621">
    <property type="entry name" value="Omp_AT"/>
</dbReference>
<dbReference type="Pfam" id="PF11557">
    <property type="entry name" value="Omp_AT"/>
    <property type="match status" value="1"/>
</dbReference>
<sequence>MVLFFTNVVTAYAGYPELEKFLENNFAASIVLSDSDVFSVGISDFNPNEILNTENENWGTEGSLDNRKTYAIAALPYRMELSDEDAVDQHSVMLRLSGMISDETLRFNQDEPADDFHQTVIDFYAAYRIKHRFDQHWSLEPGLGHHLMHYENHVDYHSPTGRMLQPYLDDLLFNTSAWASVLEPQVRVKYESRQSWGHWYISSAWHYFYGFGWGQANQGDVGNPEGWYGANSITGVYDFSQLGPSVQSVYASLRRVDVGGDIRHPLGTPVYYETTFGWLMTPPFDTDWIDNVGVGLSLNYGSAFKGGSIVLFFNQE</sequence>
<protein>
    <submittedName>
        <fullName evidence="2">Solitary outer membrane autotransporter beta-barrel domain</fullName>
    </submittedName>
</protein>
<keyword evidence="3" id="KW-1185">Reference proteome</keyword>
<evidence type="ECO:0000313" key="2">
    <source>
        <dbReference type="EMBL" id="QXO16204.1"/>
    </source>
</evidence>
<accession>A0A975YM25</accession>
<dbReference type="AlphaFoldDB" id="A0A975YM25"/>
<name>A0A975YM25_9VIBR</name>
<proteinExistence type="predicted"/>
<dbReference type="KEGG" id="vos:KNV97_01395"/>
<dbReference type="Proteomes" id="UP000694232">
    <property type="component" value="Chromosome 2"/>
</dbReference>